<evidence type="ECO:0000313" key="3">
    <source>
        <dbReference type="Proteomes" id="UP000324222"/>
    </source>
</evidence>
<reference evidence="2 3" key="1">
    <citation type="submission" date="2019-05" db="EMBL/GenBank/DDBJ databases">
        <title>Another draft genome of Portunus trituberculatus and its Hox gene families provides insights of decapod evolution.</title>
        <authorList>
            <person name="Jeong J.-H."/>
            <person name="Song I."/>
            <person name="Kim S."/>
            <person name="Choi T."/>
            <person name="Kim D."/>
            <person name="Ryu S."/>
            <person name="Kim W."/>
        </authorList>
    </citation>
    <scope>NUCLEOTIDE SEQUENCE [LARGE SCALE GENOMIC DNA]</scope>
    <source>
        <tissue evidence="2">Muscle</tissue>
    </source>
</reference>
<accession>A0A5B7DVY2</accession>
<feature type="compositionally biased region" description="Basic and acidic residues" evidence="1">
    <location>
        <begin position="12"/>
        <end position="26"/>
    </location>
</feature>
<keyword evidence="3" id="KW-1185">Reference proteome</keyword>
<organism evidence="2 3">
    <name type="scientific">Portunus trituberculatus</name>
    <name type="common">Swimming crab</name>
    <name type="synonym">Neptunus trituberculatus</name>
    <dbReference type="NCBI Taxonomy" id="210409"/>
    <lineage>
        <taxon>Eukaryota</taxon>
        <taxon>Metazoa</taxon>
        <taxon>Ecdysozoa</taxon>
        <taxon>Arthropoda</taxon>
        <taxon>Crustacea</taxon>
        <taxon>Multicrustacea</taxon>
        <taxon>Malacostraca</taxon>
        <taxon>Eumalacostraca</taxon>
        <taxon>Eucarida</taxon>
        <taxon>Decapoda</taxon>
        <taxon>Pleocyemata</taxon>
        <taxon>Brachyura</taxon>
        <taxon>Eubrachyura</taxon>
        <taxon>Portunoidea</taxon>
        <taxon>Portunidae</taxon>
        <taxon>Portuninae</taxon>
        <taxon>Portunus</taxon>
    </lineage>
</organism>
<protein>
    <submittedName>
        <fullName evidence="2">Uncharacterized protein</fullName>
    </submittedName>
</protein>
<sequence length="105" mass="10791">MVKGVRQGTAVSHHDQQGPGGDERSDRGYPCSVCGRGVDANSVGCGEQSHERCSGLMNGSQAGEKHGCLACDSGEGVGAQKQWEQEGILRVCGGGGSLQTLDQVC</sequence>
<dbReference type="AlphaFoldDB" id="A0A5B7DVY2"/>
<dbReference type="Proteomes" id="UP000324222">
    <property type="component" value="Unassembled WGS sequence"/>
</dbReference>
<evidence type="ECO:0000256" key="1">
    <source>
        <dbReference type="SAM" id="MobiDB-lite"/>
    </source>
</evidence>
<gene>
    <name evidence="2" type="ORF">E2C01_018122</name>
</gene>
<feature type="region of interest" description="Disordered" evidence="1">
    <location>
        <begin position="1"/>
        <end position="26"/>
    </location>
</feature>
<comment type="caution">
    <text evidence="2">The sequence shown here is derived from an EMBL/GenBank/DDBJ whole genome shotgun (WGS) entry which is preliminary data.</text>
</comment>
<evidence type="ECO:0000313" key="2">
    <source>
        <dbReference type="EMBL" id="MPC25024.1"/>
    </source>
</evidence>
<proteinExistence type="predicted"/>
<dbReference type="EMBL" id="VSRR010001406">
    <property type="protein sequence ID" value="MPC25024.1"/>
    <property type="molecule type" value="Genomic_DNA"/>
</dbReference>
<name>A0A5B7DVY2_PORTR</name>